<feature type="compositionally biased region" description="Polar residues" evidence="1">
    <location>
        <begin position="12"/>
        <end position="21"/>
    </location>
</feature>
<sequence>MALGAADASPWSIRTSPTLNRPESGGVGVKLRFSGEVSSSPISKFAKSRANFLFFLTGSCLCPSELPFLSINFNFVRFSVEISVDLGGNRGNLLCALEFHLVGARMCAPKQTRLGSVHLPGDTRRTH</sequence>
<name>A0A2I0HAA6_PUNGR</name>
<comment type="caution">
    <text evidence="2">The sequence shown here is derived from an EMBL/GenBank/DDBJ whole genome shotgun (WGS) entry which is preliminary data.</text>
</comment>
<gene>
    <name evidence="2" type="ORF">CRG98_049603</name>
</gene>
<keyword evidence="3" id="KW-1185">Reference proteome</keyword>
<dbReference type="Proteomes" id="UP000233551">
    <property type="component" value="Unassembled WGS sequence"/>
</dbReference>
<feature type="non-terminal residue" evidence="2">
    <location>
        <position position="127"/>
    </location>
</feature>
<dbReference type="EMBL" id="PGOL01041341">
    <property type="protein sequence ID" value="PKI07106.1"/>
    <property type="molecule type" value="Genomic_DNA"/>
</dbReference>
<evidence type="ECO:0000256" key="1">
    <source>
        <dbReference type="SAM" id="MobiDB-lite"/>
    </source>
</evidence>
<feature type="region of interest" description="Disordered" evidence="1">
    <location>
        <begin position="1"/>
        <end position="24"/>
    </location>
</feature>
<protein>
    <submittedName>
        <fullName evidence="2">Uncharacterized protein</fullName>
    </submittedName>
</protein>
<accession>A0A2I0HAA6</accession>
<evidence type="ECO:0000313" key="3">
    <source>
        <dbReference type="Proteomes" id="UP000233551"/>
    </source>
</evidence>
<proteinExistence type="predicted"/>
<reference evidence="2 3" key="1">
    <citation type="submission" date="2017-11" db="EMBL/GenBank/DDBJ databases">
        <title>De-novo sequencing of pomegranate (Punica granatum L.) genome.</title>
        <authorList>
            <person name="Akparov Z."/>
            <person name="Amiraslanov A."/>
            <person name="Hajiyeva S."/>
            <person name="Abbasov M."/>
            <person name="Kaur K."/>
            <person name="Hamwieh A."/>
            <person name="Solovyev V."/>
            <person name="Salamov A."/>
            <person name="Braich B."/>
            <person name="Kosarev P."/>
            <person name="Mahmoud A."/>
            <person name="Hajiyev E."/>
            <person name="Babayeva S."/>
            <person name="Izzatullayeva V."/>
            <person name="Mammadov A."/>
            <person name="Mammadov A."/>
            <person name="Sharifova S."/>
            <person name="Ojaghi J."/>
            <person name="Eynullazada K."/>
            <person name="Bayramov B."/>
            <person name="Abdulazimova A."/>
            <person name="Shahmuradov I."/>
        </authorList>
    </citation>
    <scope>NUCLEOTIDE SEQUENCE [LARGE SCALE GENOMIC DNA]</scope>
    <source>
        <strain evidence="3">cv. AG2017</strain>
        <tissue evidence="2">Leaf</tissue>
    </source>
</reference>
<evidence type="ECO:0000313" key="2">
    <source>
        <dbReference type="EMBL" id="PKI07106.1"/>
    </source>
</evidence>
<organism evidence="2 3">
    <name type="scientific">Punica granatum</name>
    <name type="common">Pomegranate</name>
    <dbReference type="NCBI Taxonomy" id="22663"/>
    <lineage>
        <taxon>Eukaryota</taxon>
        <taxon>Viridiplantae</taxon>
        <taxon>Streptophyta</taxon>
        <taxon>Embryophyta</taxon>
        <taxon>Tracheophyta</taxon>
        <taxon>Spermatophyta</taxon>
        <taxon>Magnoliopsida</taxon>
        <taxon>eudicotyledons</taxon>
        <taxon>Gunneridae</taxon>
        <taxon>Pentapetalae</taxon>
        <taxon>rosids</taxon>
        <taxon>malvids</taxon>
        <taxon>Myrtales</taxon>
        <taxon>Lythraceae</taxon>
        <taxon>Punica</taxon>
    </lineage>
</organism>
<dbReference type="AlphaFoldDB" id="A0A2I0HAA6"/>